<evidence type="ECO:0000313" key="5">
    <source>
        <dbReference type="EMBL" id="MFC3051840.1"/>
    </source>
</evidence>
<gene>
    <name evidence="5" type="ORF">ACFOKA_07985</name>
</gene>
<comment type="similarity">
    <text evidence="3">Belongs to the aldehyde dehydrogenase family.</text>
</comment>
<organism evidence="5 6">
    <name type="scientific">Kordiimonas pumila</name>
    <dbReference type="NCBI Taxonomy" id="2161677"/>
    <lineage>
        <taxon>Bacteria</taxon>
        <taxon>Pseudomonadati</taxon>
        <taxon>Pseudomonadota</taxon>
        <taxon>Alphaproteobacteria</taxon>
        <taxon>Kordiimonadales</taxon>
        <taxon>Kordiimonadaceae</taxon>
        <taxon>Kordiimonas</taxon>
    </lineage>
</organism>
<dbReference type="InterPro" id="IPR015590">
    <property type="entry name" value="Aldehyde_DH_dom"/>
</dbReference>
<dbReference type="Gene3D" id="3.40.309.10">
    <property type="entry name" value="Aldehyde Dehydrogenase, Chain A, domain 2"/>
    <property type="match status" value="1"/>
</dbReference>
<dbReference type="CDD" id="cd07112">
    <property type="entry name" value="ALDH_GABALDH-PuuC"/>
    <property type="match status" value="1"/>
</dbReference>
<evidence type="ECO:0000256" key="1">
    <source>
        <dbReference type="ARBA" id="ARBA00023002"/>
    </source>
</evidence>
<accession>A0ABV7D540</accession>
<dbReference type="SUPFAM" id="SSF53720">
    <property type="entry name" value="ALDH-like"/>
    <property type="match status" value="1"/>
</dbReference>
<dbReference type="RefSeq" id="WP_194215304.1">
    <property type="nucleotide sequence ID" value="NZ_CP061205.1"/>
</dbReference>
<evidence type="ECO:0000256" key="2">
    <source>
        <dbReference type="PROSITE-ProRule" id="PRU10007"/>
    </source>
</evidence>
<evidence type="ECO:0000259" key="4">
    <source>
        <dbReference type="Pfam" id="PF00171"/>
    </source>
</evidence>
<feature type="domain" description="Aldehyde dehydrogenase" evidence="4">
    <location>
        <begin position="32"/>
        <end position="494"/>
    </location>
</feature>
<evidence type="ECO:0000256" key="3">
    <source>
        <dbReference type="RuleBase" id="RU003345"/>
    </source>
</evidence>
<dbReference type="InterPro" id="IPR016163">
    <property type="entry name" value="Ald_DH_C"/>
</dbReference>
<dbReference type="PROSITE" id="PS00687">
    <property type="entry name" value="ALDEHYDE_DEHYDR_GLU"/>
    <property type="match status" value="1"/>
</dbReference>
<keyword evidence="1 3" id="KW-0560">Oxidoreductase</keyword>
<dbReference type="InterPro" id="IPR029510">
    <property type="entry name" value="Ald_DH_CS_GLU"/>
</dbReference>
<proteinExistence type="inferred from homology"/>
<dbReference type="EMBL" id="JBHRSL010000004">
    <property type="protein sequence ID" value="MFC3051840.1"/>
    <property type="molecule type" value="Genomic_DNA"/>
</dbReference>
<dbReference type="InterPro" id="IPR016162">
    <property type="entry name" value="Ald_DH_N"/>
</dbReference>
<evidence type="ECO:0000313" key="6">
    <source>
        <dbReference type="Proteomes" id="UP001595444"/>
    </source>
</evidence>
<dbReference type="Gene3D" id="3.40.605.10">
    <property type="entry name" value="Aldehyde Dehydrogenase, Chain A, domain 1"/>
    <property type="match status" value="1"/>
</dbReference>
<reference evidence="6" key="1">
    <citation type="journal article" date="2019" name="Int. J. Syst. Evol. Microbiol.">
        <title>The Global Catalogue of Microorganisms (GCM) 10K type strain sequencing project: providing services to taxonomists for standard genome sequencing and annotation.</title>
        <authorList>
            <consortium name="The Broad Institute Genomics Platform"/>
            <consortium name="The Broad Institute Genome Sequencing Center for Infectious Disease"/>
            <person name="Wu L."/>
            <person name="Ma J."/>
        </authorList>
    </citation>
    <scope>NUCLEOTIDE SEQUENCE [LARGE SCALE GENOMIC DNA]</scope>
    <source>
        <strain evidence="6">KCTC 62164</strain>
    </source>
</reference>
<keyword evidence="6" id="KW-1185">Reference proteome</keyword>
<sequence>MALKDKAYYQAIADQLVLPSQAFIDGSFAPAASGAVIRSINPATGETLGTVSHCQPEDVDRAVKAARRVFGAGTWSRCAPEERKAVLLKLANLIRENSDELAVMESIDSGKPIKDCIHEISTEVPNTFQWYAELIDKSFGKIAPTDASACAMIIKEPIGVAGLVLPWNFPLLMAAWKLAPALASGCSAIVKPAEQTSYTALRLAELAAEAGIPAGVLNILPGLGETTGQAIGRHHGIDVVSFTGSTEVGRYFLKYSSESNLKPIGLEMGGKSPFIILGDTKITDDLIDNAVSSAFWNGGQNCSANMRQIVDKKIVEEFTHRVVEKTKKIAVGNPLDPLTELGPMVTLEHRNTVMRYVEAGRTGGADIALDMADAYTSTSDCFVGPSVFTNMTPEMKIAREEIFGPVLGILTVDGMEEALACANNSDYGLHATVFTQDIDKALYMARRLACGTVGINGFTEGDIKTPFGGYKQSGSLARDKGTEAMDQYLQSKTIWINVNQG</sequence>
<dbReference type="InterPro" id="IPR016161">
    <property type="entry name" value="Ald_DH/histidinol_DH"/>
</dbReference>
<feature type="active site" evidence="2">
    <location>
        <position position="267"/>
    </location>
</feature>
<dbReference type="Pfam" id="PF00171">
    <property type="entry name" value="Aldedh"/>
    <property type="match status" value="1"/>
</dbReference>
<dbReference type="PANTHER" id="PTHR11699">
    <property type="entry name" value="ALDEHYDE DEHYDROGENASE-RELATED"/>
    <property type="match status" value="1"/>
</dbReference>
<comment type="caution">
    <text evidence="5">The sequence shown here is derived from an EMBL/GenBank/DDBJ whole genome shotgun (WGS) entry which is preliminary data.</text>
</comment>
<protein>
    <submittedName>
        <fullName evidence="5">Aldehyde dehydrogenase</fullName>
    </submittedName>
</protein>
<dbReference type="Proteomes" id="UP001595444">
    <property type="component" value="Unassembled WGS sequence"/>
</dbReference>
<name>A0ABV7D540_9PROT</name>